<evidence type="ECO:0000313" key="2">
    <source>
        <dbReference type="EMBL" id="SHH56893.1"/>
    </source>
</evidence>
<dbReference type="STRING" id="299255.SAMN02745129_2369"/>
<keyword evidence="1" id="KW-0472">Membrane</keyword>
<dbReference type="EMBL" id="FQXG01000003">
    <property type="protein sequence ID" value="SHH56893.1"/>
    <property type="molecule type" value="Genomic_DNA"/>
</dbReference>
<name>A0A1M5U2L3_9GAMM</name>
<evidence type="ECO:0000313" key="3">
    <source>
        <dbReference type="Proteomes" id="UP000184268"/>
    </source>
</evidence>
<organism evidence="2 3">
    <name type="scientific">Ferrimonas marina</name>
    <dbReference type="NCBI Taxonomy" id="299255"/>
    <lineage>
        <taxon>Bacteria</taxon>
        <taxon>Pseudomonadati</taxon>
        <taxon>Pseudomonadota</taxon>
        <taxon>Gammaproteobacteria</taxon>
        <taxon>Alteromonadales</taxon>
        <taxon>Ferrimonadaceae</taxon>
        <taxon>Ferrimonas</taxon>
    </lineage>
</organism>
<accession>A0A1M5U2L3</accession>
<dbReference type="Proteomes" id="UP000184268">
    <property type="component" value="Unassembled WGS sequence"/>
</dbReference>
<protein>
    <submittedName>
        <fullName evidence="2">Uncharacterized protein</fullName>
    </submittedName>
</protein>
<evidence type="ECO:0000256" key="1">
    <source>
        <dbReference type="SAM" id="Phobius"/>
    </source>
</evidence>
<gene>
    <name evidence="2" type="ORF">SAMN02745129_2369</name>
</gene>
<keyword evidence="1" id="KW-1133">Transmembrane helix</keyword>
<proteinExistence type="predicted"/>
<sequence>MRFLVYGCGVLLTLGAMVCLGSVIYFTMELHLLPAVASLVCLAANLMMLLCVYLAWRLREREPELQPLHGPWHEKQDPGLSEGAR</sequence>
<keyword evidence="1" id="KW-0812">Transmembrane</keyword>
<feature type="transmembrane region" description="Helical" evidence="1">
    <location>
        <begin position="31"/>
        <end position="56"/>
    </location>
</feature>
<reference evidence="2 3" key="1">
    <citation type="submission" date="2016-11" db="EMBL/GenBank/DDBJ databases">
        <authorList>
            <person name="Jaros S."/>
            <person name="Januszkiewicz K."/>
            <person name="Wedrychowicz H."/>
        </authorList>
    </citation>
    <scope>NUCLEOTIDE SEQUENCE [LARGE SCALE GENOMIC DNA]</scope>
    <source>
        <strain evidence="2 3">DSM 16917</strain>
    </source>
</reference>
<keyword evidence="3" id="KW-1185">Reference proteome</keyword>
<dbReference type="AlphaFoldDB" id="A0A1M5U2L3"/>